<dbReference type="Proteomes" id="UP000326396">
    <property type="component" value="Linkage Group LG11"/>
</dbReference>
<dbReference type="OrthoDB" id="671858at2759"/>
<proteinExistence type="predicted"/>
<organism evidence="2 3">
    <name type="scientific">Mikania micrantha</name>
    <name type="common">bitter vine</name>
    <dbReference type="NCBI Taxonomy" id="192012"/>
    <lineage>
        <taxon>Eukaryota</taxon>
        <taxon>Viridiplantae</taxon>
        <taxon>Streptophyta</taxon>
        <taxon>Embryophyta</taxon>
        <taxon>Tracheophyta</taxon>
        <taxon>Spermatophyta</taxon>
        <taxon>Magnoliopsida</taxon>
        <taxon>eudicotyledons</taxon>
        <taxon>Gunneridae</taxon>
        <taxon>Pentapetalae</taxon>
        <taxon>asterids</taxon>
        <taxon>campanulids</taxon>
        <taxon>Asterales</taxon>
        <taxon>Asteraceae</taxon>
        <taxon>Asteroideae</taxon>
        <taxon>Heliantheae alliance</taxon>
        <taxon>Eupatorieae</taxon>
        <taxon>Mikania</taxon>
    </lineage>
</organism>
<name>A0A5N6PMS1_9ASTR</name>
<feature type="region of interest" description="Disordered" evidence="1">
    <location>
        <begin position="71"/>
        <end position="91"/>
    </location>
</feature>
<evidence type="ECO:0000313" key="2">
    <source>
        <dbReference type="EMBL" id="KAD6794400.1"/>
    </source>
</evidence>
<evidence type="ECO:0000313" key="3">
    <source>
        <dbReference type="Proteomes" id="UP000326396"/>
    </source>
</evidence>
<sequence>MGQQHGHDSMEVAAVGHGASSSIALLQERFRQLQKMRERREEMNLLKLFSESETTSQIKYCERSVVHPEMIHRKPPAMTTKSSSQDSIPLGLDLYGKKREHHPSKTPPFRDFWSMDSVTVSSTSRAHDKPDVDTSLHL</sequence>
<gene>
    <name evidence="2" type="ORF">E3N88_05296</name>
</gene>
<accession>A0A5N6PMS1</accession>
<dbReference type="PANTHER" id="PTHR34570:SF19">
    <property type="match status" value="1"/>
</dbReference>
<dbReference type="AlphaFoldDB" id="A0A5N6PMS1"/>
<dbReference type="PANTHER" id="PTHR34570">
    <property type="entry name" value="OS03G0593100 PROTEIN"/>
    <property type="match status" value="1"/>
</dbReference>
<comment type="caution">
    <text evidence="2">The sequence shown here is derived from an EMBL/GenBank/DDBJ whole genome shotgun (WGS) entry which is preliminary data.</text>
</comment>
<keyword evidence="3" id="KW-1185">Reference proteome</keyword>
<reference evidence="2 3" key="1">
    <citation type="submission" date="2019-05" db="EMBL/GenBank/DDBJ databases">
        <title>Mikania micrantha, genome provides insights into the molecular mechanism of rapid growth.</title>
        <authorList>
            <person name="Liu B."/>
        </authorList>
    </citation>
    <scope>NUCLEOTIDE SEQUENCE [LARGE SCALE GENOMIC DNA]</scope>
    <source>
        <strain evidence="2">NLD-2019</strain>
        <tissue evidence="2">Leaf</tissue>
    </source>
</reference>
<dbReference type="EMBL" id="SZYD01000003">
    <property type="protein sequence ID" value="KAD6794400.1"/>
    <property type="molecule type" value="Genomic_DNA"/>
</dbReference>
<protein>
    <submittedName>
        <fullName evidence="2">Uncharacterized protein</fullName>
    </submittedName>
</protein>
<evidence type="ECO:0000256" key="1">
    <source>
        <dbReference type="SAM" id="MobiDB-lite"/>
    </source>
</evidence>